<feature type="domain" description="OmpR/PhoB-type" evidence="4">
    <location>
        <begin position="26"/>
        <end position="124"/>
    </location>
</feature>
<evidence type="ECO:0000259" key="4">
    <source>
        <dbReference type="PROSITE" id="PS51755"/>
    </source>
</evidence>
<keyword evidence="3" id="KW-1133">Transmembrane helix</keyword>
<dbReference type="Pfam" id="PF00486">
    <property type="entry name" value="Trans_reg_C"/>
    <property type="match status" value="1"/>
</dbReference>
<proteinExistence type="predicted"/>
<feature type="transmembrane region" description="Helical" evidence="3">
    <location>
        <begin position="159"/>
        <end position="180"/>
    </location>
</feature>
<dbReference type="InterPro" id="IPR036388">
    <property type="entry name" value="WH-like_DNA-bd_sf"/>
</dbReference>
<organism evidence="5 6">
    <name type="scientific">Pacificimonas flava</name>
    <dbReference type="NCBI Taxonomy" id="1234595"/>
    <lineage>
        <taxon>Bacteria</taxon>
        <taxon>Pseudomonadati</taxon>
        <taxon>Pseudomonadota</taxon>
        <taxon>Alphaproteobacteria</taxon>
        <taxon>Sphingomonadales</taxon>
        <taxon>Sphingosinicellaceae</taxon>
        <taxon>Pacificimonas</taxon>
    </lineage>
</organism>
<dbReference type="GO" id="GO:0000160">
    <property type="term" value="P:phosphorelay signal transduction system"/>
    <property type="evidence" value="ECO:0007669"/>
    <property type="project" value="InterPro"/>
</dbReference>
<dbReference type="AlphaFoldDB" id="A0A219B6S3"/>
<dbReference type="InterPro" id="IPR001867">
    <property type="entry name" value="OmpR/PhoB-type_DNA-bd"/>
</dbReference>
<dbReference type="Proteomes" id="UP000198462">
    <property type="component" value="Unassembled WGS sequence"/>
</dbReference>
<evidence type="ECO:0000256" key="3">
    <source>
        <dbReference type="SAM" id="Phobius"/>
    </source>
</evidence>
<keyword evidence="6" id="KW-1185">Reference proteome</keyword>
<comment type="caution">
    <text evidence="5">The sequence shown here is derived from an EMBL/GenBank/DDBJ whole genome shotgun (WGS) entry which is preliminary data.</text>
</comment>
<evidence type="ECO:0000256" key="1">
    <source>
        <dbReference type="ARBA" id="ARBA00023125"/>
    </source>
</evidence>
<dbReference type="GO" id="GO:0003677">
    <property type="term" value="F:DNA binding"/>
    <property type="evidence" value="ECO:0007669"/>
    <property type="project" value="UniProtKB-UniRule"/>
</dbReference>
<keyword evidence="1 2" id="KW-0238">DNA-binding</keyword>
<feature type="DNA-binding region" description="OmpR/PhoB-type" evidence="2">
    <location>
        <begin position="26"/>
        <end position="124"/>
    </location>
</feature>
<dbReference type="Gene3D" id="1.10.10.10">
    <property type="entry name" value="Winged helix-like DNA-binding domain superfamily/Winged helix DNA-binding domain"/>
    <property type="match status" value="1"/>
</dbReference>
<evidence type="ECO:0000313" key="6">
    <source>
        <dbReference type="Proteomes" id="UP000198462"/>
    </source>
</evidence>
<keyword evidence="3" id="KW-0472">Membrane</keyword>
<gene>
    <name evidence="5" type="ORF">B5C34_11255</name>
</gene>
<dbReference type="GO" id="GO:0006355">
    <property type="term" value="P:regulation of DNA-templated transcription"/>
    <property type="evidence" value="ECO:0007669"/>
    <property type="project" value="InterPro"/>
</dbReference>
<dbReference type="EMBL" id="NFZT01000001">
    <property type="protein sequence ID" value="OWV33981.1"/>
    <property type="molecule type" value="Genomic_DNA"/>
</dbReference>
<dbReference type="InterPro" id="IPR016032">
    <property type="entry name" value="Sig_transdc_resp-reg_C-effctor"/>
</dbReference>
<keyword evidence="3" id="KW-0812">Transmembrane</keyword>
<name>A0A219B6S3_9SPHN</name>
<dbReference type="SUPFAM" id="SSF46894">
    <property type="entry name" value="C-terminal effector domain of the bipartite response regulators"/>
    <property type="match status" value="1"/>
</dbReference>
<evidence type="ECO:0000313" key="5">
    <source>
        <dbReference type="EMBL" id="OWV33981.1"/>
    </source>
</evidence>
<protein>
    <recommendedName>
        <fullName evidence="4">OmpR/PhoB-type domain-containing protein</fullName>
    </recommendedName>
</protein>
<evidence type="ECO:0000256" key="2">
    <source>
        <dbReference type="PROSITE-ProRule" id="PRU01091"/>
    </source>
</evidence>
<reference evidence="6" key="1">
    <citation type="submission" date="2017-05" db="EMBL/GenBank/DDBJ databases">
        <authorList>
            <person name="Lin X."/>
        </authorList>
    </citation>
    <scope>NUCLEOTIDE SEQUENCE [LARGE SCALE GENOMIC DNA]</scope>
    <source>
        <strain evidence="6">JLT2012</strain>
    </source>
</reference>
<accession>A0A219B6S3</accession>
<dbReference type="CDD" id="cd00383">
    <property type="entry name" value="trans_reg_C"/>
    <property type="match status" value="1"/>
</dbReference>
<dbReference type="PROSITE" id="PS51755">
    <property type="entry name" value="OMPR_PHOB"/>
    <property type="match status" value="1"/>
</dbReference>
<dbReference type="SMART" id="SM00862">
    <property type="entry name" value="Trans_reg_C"/>
    <property type="match status" value="1"/>
</dbReference>
<sequence length="667" mass="72816">MLDFRGRWGITRLMEHEVGDEAGAEARFLVAGDLVLDRRDQRAWLLAVPLQLGAKALTLLEELMMNPRLLVTKERLFDAAWPSQAVSDTVLTTAIRELRRALGDPARAPDWIETHHGKGYRFLKDVEALPVRPNPALSPAEGEAPLPVDGERRRSYRPLAIAGGALLLLGLVAAAVWAFLPAREQPEVSRDSVAGQTAPHRIAILPFEVASGEAWLGSAMANRLTDVLGRSPDFIVVDGQVAAALAQASEPWKAAGAEGIGTFVSGTVMVAGDSLQAMVTVHDAAGTEIWVRRLTDRGEGLISLTERVAFETARALKVAADPEKIAEMAEVGTASLAAFEAHARAVQILDSLEGFRNPDSVANAIEDLRRAVALDPTFAQAAKDLAWFTLPGPYSPDPATAEDRVFALLEMAARHAPNDWERRATRANLDLRHLRFEEARAELLALYEETRATSAPLNHSILTMLSYIAAAMRDRELMEWVWTELSDYNLARGRIQMKDPAYIADAPALLDRFVTYHQQQEPTPIGSYVLHSSLLLLGRTEEAASFLNGTVAAENGRYDSLMRVGQACAEARPDDARGLARRTIEAQGPSYIAWKVAQISGLGDQIERNRPVADGDARQRTLLVMLDDPGFDPRPYPLLAQALTEAGVDPVPLPRLSFYCPLTPASN</sequence>